<sequence>MCLILKVKYPEELIQVLWKCRLYANAAIRCVGGEQVQVLSPGIYNRDAGPDFLQAKLRINNLLWVGHVEIHWDAKSWFAHRHQDDLRYDNVILHVVWENECEIRRKDGTIIPTLQLKDYVSADILKQHHHLQQSRAWIPCADQLQDVPLHIKLQMLDRMAKSRLEAKAAEISLLLVHYKNDWEKVTQQLFAESFGMRVNKHAFSQLIASLPANILDRYQGKRKKLEALLFGQAGLLSQDPSDNYAAELHDQYVYLQQLYQLRPMSSHEWRFLRMRPANFPTVRIAQLASVFSEMTRICQLIVSTENLRALQHYFVDISTSEYWSTHYIFGKVVKKHAVRITSTFLDHIAINCFVPILYAYGHRHGDESLLMRAIDWLNQIPVEQNTITSHFAKIGLSAQHAADSQALIQLHRAYCEPKQCLSCAIGIHLLGRTRS</sequence>
<comment type="caution">
    <text evidence="1">The sequence shown here is derived from an EMBL/GenBank/DDBJ whole genome shotgun (WGS) entry which is preliminary data.</text>
</comment>
<evidence type="ECO:0000313" key="2">
    <source>
        <dbReference type="Proteomes" id="UP000245627"/>
    </source>
</evidence>
<dbReference type="InterPro" id="IPR021272">
    <property type="entry name" value="DUF2851"/>
</dbReference>
<dbReference type="OrthoDB" id="1005072at2"/>
<dbReference type="Pfam" id="PF11013">
    <property type="entry name" value="DUF2851"/>
    <property type="match status" value="1"/>
</dbReference>
<keyword evidence="2" id="KW-1185">Reference proteome</keyword>
<dbReference type="Proteomes" id="UP000245627">
    <property type="component" value="Unassembled WGS sequence"/>
</dbReference>
<evidence type="ECO:0000313" key="1">
    <source>
        <dbReference type="EMBL" id="PVH24474.1"/>
    </source>
</evidence>
<name>A0A2T8HGE1_9SPHI</name>
<dbReference type="EMBL" id="QDKG01000005">
    <property type="protein sequence ID" value="PVH24474.1"/>
    <property type="molecule type" value="Genomic_DNA"/>
</dbReference>
<proteinExistence type="predicted"/>
<dbReference type="AlphaFoldDB" id="A0A2T8HGE1"/>
<accession>A0A2T8HGE1</accession>
<protein>
    <submittedName>
        <fullName evidence="1">DUF2851 domain-containing protein</fullName>
    </submittedName>
</protein>
<gene>
    <name evidence="1" type="ORF">DC487_13115</name>
</gene>
<organism evidence="1 2">
    <name type="scientific">Sphingobacterium corticibacter</name>
    <dbReference type="NCBI Taxonomy" id="2171749"/>
    <lineage>
        <taxon>Bacteria</taxon>
        <taxon>Pseudomonadati</taxon>
        <taxon>Bacteroidota</taxon>
        <taxon>Sphingobacteriia</taxon>
        <taxon>Sphingobacteriales</taxon>
        <taxon>Sphingobacteriaceae</taxon>
        <taxon>Sphingobacterium</taxon>
    </lineage>
</organism>
<reference evidence="1 2" key="1">
    <citation type="submission" date="2018-04" db="EMBL/GenBank/DDBJ databases">
        <title>Sphingobacterium cortibacter sp. nov.</title>
        <authorList>
            <person name="Li Y."/>
        </authorList>
    </citation>
    <scope>NUCLEOTIDE SEQUENCE [LARGE SCALE GENOMIC DNA]</scope>
    <source>
        <strain evidence="1 2">2c-3</strain>
    </source>
</reference>